<dbReference type="InterPro" id="IPR003172">
    <property type="entry name" value="ML_dom"/>
</dbReference>
<dbReference type="Pfam" id="PF02221">
    <property type="entry name" value="E1_DerP2_DerF2"/>
    <property type="match status" value="1"/>
</dbReference>
<dbReference type="Gene3D" id="2.60.40.770">
    <property type="match status" value="1"/>
</dbReference>
<dbReference type="SMART" id="SM00737">
    <property type="entry name" value="ML"/>
    <property type="match status" value="1"/>
</dbReference>
<accession>A0AAE1WFA2</accession>
<dbReference type="CDD" id="cd00917">
    <property type="entry name" value="PG-PI_TP"/>
    <property type="match status" value="1"/>
</dbReference>
<feature type="domain" description="MD-2-related lipid-recognition" evidence="8">
    <location>
        <begin position="28"/>
        <end position="143"/>
    </location>
</feature>
<comment type="function">
    <text evidence="1">Catalyzes the intermembrane transfer of phosphatidylglycerol and phosphatidylinositol.</text>
</comment>
<reference evidence="9" key="1">
    <citation type="submission" date="2020-06" db="EMBL/GenBank/DDBJ databases">
        <authorList>
            <person name="Li T."/>
            <person name="Hu X."/>
            <person name="Zhang T."/>
            <person name="Song X."/>
            <person name="Zhang H."/>
            <person name="Dai N."/>
            <person name="Sheng W."/>
            <person name="Hou X."/>
            <person name="Wei L."/>
        </authorList>
    </citation>
    <scope>NUCLEOTIDE SEQUENCE</scope>
    <source>
        <strain evidence="9">K16</strain>
        <tissue evidence="9">Leaf</tissue>
    </source>
</reference>
<evidence type="ECO:0000256" key="7">
    <source>
        <dbReference type="SAM" id="SignalP"/>
    </source>
</evidence>
<evidence type="ECO:0000313" key="10">
    <source>
        <dbReference type="Proteomes" id="UP001289374"/>
    </source>
</evidence>
<evidence type="ECO:0000313" key="9">
    <source>
        <dbReference type="EMBL" id="KAK4392011.1"/>
    </source>
</evidence>
<dbReference type="InterPro" id="IPR014756">
    <property type="entry name" value="Ig_E-set"/>
</dbReference>
<evidence type="ECO:0000259" key="8">
    <source>
        <dbReference type="SMART" id="SM00737"/>
    </source>
</evidence>
<evidence type="ECO:0000256" key="1">
    <source>
        <dbReference type="ARBA" id="ARBA00002053"/>
    </source>
</evidence>
<dbReference type="GO" id="GO:0032934">
    <property type="term" value="F:sterol binding"/>
    <property type="evidence" value="ECO:0007669"/>
    <property type="project" value="InterPro"/>
</dbReference>
<evidence type="ECO:0000256" key="5">
    <source>
        <dbReference type="ARBA" id="ARBA00022729"/>
    </source>
</evidence>
<protein>
    <submittedName>
        <fullName evidence="9">Phosphatidylglycerol/phosphatidylinositol transfer protein DDB</fullName>
    </submittedName>
</protein>
<comment type="subunit">
    <text evidence="3">Monomer.</text>
</comment>
<comment type="similarity">
    <text evidence="2">Belongs to the NPC2 family.</text>
</comment>
<keyword evidence="10" id="KW-1185">Reference proteome</keyword>
<evidence type="ECO:0000256" key="2">
    <source>
        <dbReference type="ARBA" id="ARBA00006370"/>
    </source>
</evidence>
<keyword evidence="6" id="KW-0445">Lipid transport</keyword>
<keyword evidence="4" id="KW-0813">Transport</keyword>
<dbReference type="PANTHER" id="PTHR11306:SF0">
    <property type="entry name" value="PHOSPHATIDYLGLYCEROL_PHOSPHATIDYLINOSITOL TRANSFER PROTEIN"/>
    <property type="match status" value="1"/>
</dbReference>
<sequence length="153" mass="17050">MVQLKPLGVLLSTLFLIVPFTSEKSIDVHYCDKIADYVVKVRGVDISPFPVPRGKKTTFTIAASTDEAVSGGKLEIEVFYFGIHVHNENHDLCKEISCPVSVGDFVLSHSLKLSRFTPPGSYMLKMTMEDENNKRLTCITFDFTIGFVAQESL</sequence>
<dbReference type="EMBL" id="JACGWL010000011">
    <property type="protein sequence ID" value="KAK4392011.1"/>
    <property type="molecule type" value="Genomic_DNA"/>
</dbReference>
<evidence type="ECO:0000256" key="3">
    <source>
        <dbReference type="ARBA" id="ARBA00011245"/>
    </source>
</evidence>
<feature type="signal peptide" evidence="7">
    <location>
        <begin position="1"/>
        <end position="23"/>
    </location>
</feature>
<comment type="caution">
    <text evidence="9">The sequence shown here is derived from an EMBL/GenBank/DDBJ whole genome shotgun (WGS) entry which is preliminary data.</text>
</comment>
<dbReference type="FunFam" id="2.60.40.770:FF:000002">
    <property type="entry name" value="putative phosphatidylglycerol/phosphatidylinositol transfer protein DDB_G0282179"/>
    <property type="match status" value="1"/>
</dbReference>
<keyword evidence="5 7" id="KW-0732">Signal</keyword>
<feature type="chain" id="PRO_5042165751" evidence="7">
    <location>
        <begin position="24"/>
        <end position="153"/>
    </location>
</feature>
<dbReference type="SUPFAM" id="SSF81296">
    <property type="entry name" value="E set domains"/>
    <property type="match status" value="1"/>
</dbReference>
<organism evidence="9 10">
    <name type="scientific">Sesamum angolense</name>
    <dbReference type="NCBI Taxonomy" id="2727404"/>
    <lineage>
        <taxon>Eukaryota</taxon>
        <taxon>Viridiplantae</taxon>
        <taxon>Streptophyta</taxon>
        <taxon>Embryophyta</taxon>
        <taxon>Tracheophyta</taxon>
        <taxon>Spermatophyta</taxon>
        <taxon>Magnoliopsida</taxon>
        <taxon>eudicotyledons</taxon>
        <taxon>Gunneridae</taxon>
        <taxon>Pentapetalae</taxon>
        <taxon>asterids</taxon>
        <taxon>lamiids</taxon>
        <taxon>Lamiales</taxon>
        <taxon>Pedaliaceae</taxon>
        <taxon>Sesamum</taxon>
    </lineage>
</organism>
<evidence type="ECO:0000256" key="4">
    <source>
        <dbReference type="ARBA" id="ARBA00022448"/>
    </source>
</evidence>
<evidence type="ECO:0000256" key="6">
    <source>
        <dbReference type="ARBA" id="ARBA00023055"/>
    </source>
</evidence>
<dbReference type="InterPro" id="IPR033917">
    <property type="entry name" value="ML_PG-PI_TP"/>
</dbReference>
<name>A0AAE1WFA2_9LAMI</name>
<dbReference type="Proteomes" id="UP001289374">
    <property type="component" value="Unassembled WGS sequence"/>
</dbReference>
<proteinExistence type="inferred from homology"/>
<reference evidence="9" key="2">
    <citation type="journal article" date="2024" name="Plant">
        <title>Genomic evolution and insights into agronomic trait innovations of Sesamum species.</title>
        <authorList>
            <person name="Miao H."/>
            <person name="Wang L."/>
            <person name="Qu L."/>
            <person name="Liu H."/>
            <person name="Sun Y."/>
            <person name="Le M."/>
            <person name="Wang Q."/>
            <person name="Wei S."/>
            <person name="Zheng Y."/>
            <person name="Lin W."/>
            <person name="Duan Y."/>
            <person name="Cao H."/>
            <person name="Xiong S."/>
            <person name="Wang X."/>
            <person name="Wei L."/>
            <person name="Li C."/>
            <person name="Ma Q."/>
            <person name="Ju M."/>
            <person name="Zhao R."/>
            <person name="Li G."/>
            <person name="Mu C."/>
            <person name="Tian Q."/>
            <person name="Mei H."/>
            <person name="Zhang T."/>
            <person name="Gao T."/>
            <person name="Zhang H."/>
        </authorList>
    </citation>
    <scope>NUCLEOTIDE SEQUENCE</scope>
    <source>
        <strain evidence="9">K16</strain>
    </source>
</reference>
<dbReference type="PANTHER" id="PTHR11306">
    <property type="entry name" value="NIEMANN PICK TYPE C2 PROTEIN NPC2-RELATED"/>
    <property type="match status" value="1"/>
</dbReference>
<dbReference type="GO" id="GO:0032366">
    <property type="term" value="P:intracellular sterol transport"/>
    <property type="evidence" value="ECO:0007669"/>
    <property type="project" value="InterPro"/>
</dbReference>
<gene>
    <name evidence="9" type="ORF">Sango_1978900</name>
</gene>
<dbReference type="AlphaFoldDB" id="A0AAE1WFA2"/>
<dbReference type="InterPro" id="IPR039670">
    <property type="entry name" value="NPC2-like"/>
</dbReference>